<evidence type="ECO:0000256" key="1">
    <source>
        <dbReference type="SAM" id="Phobius"/>
    </source>
</evidence>
<evidence type="ECO:0000313" key="2">
    <source>
        <dbReference type="EMBL" id="KAJ4138579.1"/>
    </source>
</evidence>
<sequence>MNYVRDFHIYALGLWWMYRGLMALADAKDYFRTQGIKDTSSSDDNGKFALIDMLGVRDISIGIFLVAHHYLDNLTAVLTLMAVMGFVKIGDAIVVMAEGEKGTRKKVVEHLAWGAGLLGWIICLAKN</sequence>
<feature type="transmembrane region" description="Helical" evidence="1">
    <location>
        <begin position="7"/>
        <end position="27"/>
    </location>
</feature>
<dbReference type="EMBL" id="JAOQBH010000003">
    <property type="protein sequence ID" value="KAJ4138579.1"/>
    <property type="molecule type" value="Genomic_DNA"/>
</dbReference>
<feature type="transmembrane region" description="Helical" evidence="1">
    <location>
        <begin position="77"/>
        <end position="97"/>
    </location>
</feature>
<proteinExistence type="predicted"/>
<dbReference type="Pfam" id="PF14087">
    <property type="entry name" value="DUF4267"/>
    <property type="match status" value="1"/>
</dbReference>
<name>A0ABQ8RNF0_FUSEQ</name>
<accession>A0ABQ8RNF0</accession>
<comment type="caution">
    <text evidence="2">The sequence shown here is derived from an EMBL/GenBank/DDBJ whole genome shotgun (WGS) entry which is preliminary data.</text>
</comment>
<dbReference type="InterPro" id="IPR025363">
    <property type="entry name" value="DUF4267"/>
</dbReference>
<dbReference type="Proteomes" id="UP001152024">
    <property type="component" value="Unassembled WGS sequence"/>
</dbReference>
<reference evidence="2" key="1">
    <citation type="submission" date="2022-09" db="EMBL/GenBank/DDBJ databases">
        <title>Fusarium specimens isolated from Avocado Roots.</title>
        <authorList>
            <person name="Stajich J."/>
            <person name="Roper C."/>
            <person name="Heimlech-Rivalta G."/>
        </authorList>
    </citation>
    <scope>NUCLEOTIDE SEQUENCE</scope>
    <source>
        <strain evidence="2">CF00095</strain>
    </source>
</reference>
<gene>
    <name evidence="2" type="ORF">NW768_002427</name>
</gene>
<keyword evidence="1" id="KW-0812">Transmembrane</keyword>
<evidence type="ECO:0008006" key="4">
    <source>
        <dbReference type="Google" id="ProtNLM"/>
    </source>
</evidence>
<organism evidence="2 3">
    <name type="scientific">Fusarium equiseti</name>
    <name type="common">Fusarium scirpi</name>
    <dbReference type="NCBI Taxonomy" id="61235"/>
    <lineage>
        <taxon>Eukaryota</taxon>
        <taxon>Fungi</taxon>
        <taxon>Dikarya</taxon>
        <taxon>Ascomycota</taxon>
        <taxon>Pezizomycotina</taxon>
        <taxon>Sordariomycetes</taxon>
        <taxon>Hypocreomycetidae</taxon>
        <taxon>Hypocreales</taxon>
        <taxon>Nectriaceae</taxon>
        <taxon>Fusarium</taxon>
        <taxon>Fusarium incarnatum-equiseti species complex</taxon>
    </lineage>
</organism>
<keyword evidence="1" id="KW-0472">Membrane</keyword>
<protein>
    <recommendedName>
        <fullName evidence="4">Sorbose reductase sou1</fullName>
    </recommendedName>
</protein>
<keyword evidence="3" id="KW-1185">Reference proteome</keyword>
<evidence type="ECO:0000313" key="3">
    <source>
        <dbReference type="Proteomes" id="UP001152024"/>
    </source>
</evidence>
<keyword evidence="1" id="KW-1133">Transmembrane helix</keyword>